<reference evidence="1" key="2">
    <citation type="journal article" date="2021" name="PeerJ">
        <title>Extensive microbial diversity within the chicken gut microbiome revealed by metagenomics and culture.</title>
        <authorList>
            <person name="Gilroy R."/>
            <person name="Ravi A."/>
            <person name="Getino M."/>
            <person name="Pursley I."/>
            <person name="Horton D.L."/>
            <person name="Alikhan N.F."/>
            <person name="Baker D."/>
            <person name="Gharbi K."/>
            <person name="Hall N."/>
            <person name="Watson M."/>
            <person name="Adriaenssens E.M."/>
            <person name="Foster-Nyarko E."/>
            <person name="Jarju S."/>
            <person name="Secka A."/>
            <person name="Antonio M."/>
            <person name="Oren A."/>
            <person name="Chaudhuri R.R."/>
            <person name="La Ragione R."/>
            <person name="Hildebrand F."/>
            <person name="Pallen M.J."/>
        </authorList>
    </citation>
    <scope>NUCLEOTIDE SEQUENCE</scope>
    <source>
        <strain evidence="1">ChiGjej3B3-7149</strain>
    </source>
</reference>
<accession>A0A9D1DKP4</accession>
<protein>
    <recommendedName>
        <fullName evidence="3">Ribbon-helix-helix protein CopG domain-containing protein</fullName>
    </recommendedName>
</protein>
<evidence type="ECO:0000313" key="2">
    <source>
        <dbReference type="Proteomes" id="UP000824238"/>
    </source>
</evidence>
<organism evidence="1 2">
    <name type="scientific">Candidatus Scatomorpha intestinigallinarum</name>
    <dbReference type="NCBI Taxonomy" id="2840923"/>
    <lineage>
        <taxon>Bacteria</taxon>
        <taxon>Bacillati</taxon>
        <taxon>Bacillota</taxon>
        <taxon>Clostridia</taxon>
        <taxon>Eubacteriales</taxon>
        <taxon>Candidatus Scatomorpha</taxon>
    </lineage>
</organism>
<proteinExistence type="predicted"/>
<sequence>MKKTLYSLMLSEEVVREVDALAHRLGTNRSNLINQILADYVSVTTPERRINDIFQAVEQMLAPSRELVPFFAPNALTMSLKSSLEYKYRPTVKYEVQLFRSGEGSLGELSVVFRTQSAALIEAMTGFFRLWKYVEDKLLAPLLAENLDYALYDGKFVRSIAVPRGRDCTAEDVAEALSEYIKLFDRLMKAYLSGRADSRTVEAEYYADLGRRKILI</sequence>
<comment type="caution">
    <text evidence="1">The sequence shown here is derived from an EMBL/GenBank/DDBJ whole genome shotgun (WGS) entry which is preliminary data.</text>
</comment>
<dbReference type="Proteomes" id="UP000824238">
    <property type="component" value="Unassembled WGS sequence"/>
</dbReference>
<name>A0A9D1DKP4_9FIRM</name>
<dbReference type="EMBL" id="DVHH01000080">
    <property type="protein sequence ID" value="HIR54596.1"/>
    <property type="molecule type" value="Genomic_DNA"/>
</dbReference>
<evidence type="ECO:0008006" key="3">
    <source>
        <dbReference type="Google" id="ProtNLM"/>
    </source>
</evidence>
<evidence type="ECO:0000313" key="1">
    <source>
        <dbReference type="EMBL" id="HIR54596.1"/>
    </source>
</evidence>
<gene>
    <name evidence="1" type="ORF">IAD36_03200</name>
</gene>
<reference evidence="1" key="1">
    <citation type="submission" date="2020-10" db="EMBL/GenBank/DDBJ databases">
        <authorList>
            <person name="Gilroy R."/>
        </authorList>
    </citation>
    <scope>NUCLEOTIDE SEQUENCE</scope>
    <source>
        <strain evidence="1">ChiGjej3B3-7149</strain>
    </source>
</reference>
<dbReference type="AlphaFoldDB" id="A0A9D1DKP4"/>